<keyword evidence="3" id="KW-0813">Transport</keyword>
<evidence type="ECO:0000256" key="4">
    <source>
        <dbReference type="ARBA" id="ARBA00022692"/>
    </source>
</evidence>
<dbReference type="OMA" id="RRALFIW"/>
<evidence type="ECO:0000256" key="9">
    <source>
        <dbReference type="SAM" id="Coils"/>
    </source>
</evidence>
<dbReference type="VEuPathDB" id="MicrosporidiaDB:SLOPH_1829"/>
<feature type="coiled-coil region" evidence="9">
    <location>
        <begin position="171"/>
        <end position="205"/>
    </location>
</feature>
<dbReference type="GO" id="GO:0031201">
    <property type="term" value="C:SNARE complex"/>
    <property type="evidence" value="ECO:0007669"/>
    <property type="project" value="TreeGrafter"/>
</dbReference>
<dbReference type="InterPro" id="IPR000727">
    <property type="entry name" value="T_SNARE_dom"/>
</dbReference>
<dbReference type="FunCoup" id="S7WA68">
    <property type="interactions" value="64"/>
</dbReference>
<proteinExistence type="inferred from homology"/>
<dbReference type="PANTHER" id="PTHR15959:SF0">
    <property type="entry name" value="SYNTAXIN-18"/>
    <property type="match status" value="1"/>
</dbReference>
<dbReference type="AlphaFoldDB" id="S7WA68"/>
<dbReference type="Proteomes" id="UP000014978">
    <property type="component" value="Unassembled WGS sequence"/>
</dbReference>
<dbReference type="Gene3D" id="1.20.5.110">
    <property type="match status" value="1"/>
</dbReference>
<dbReference type="HOGENOM" id="CLU_101897_0_0_1"/>
<dbReference type="GO" id="GO:0005783">
    <property type="term" value="C:endoplasmic reticulum"/>
    <property type="evidence" value="ECO:0007669"/>
    <property type="project" value="TreeGrafter"/>
</dbReference>
<comment type="similarity">
    <text evidence="2">Belongs to the syntaxin family.</text>
</comment>
<comment type="caution">
    <text evidence="12">The sequence shown here is derived from an EMBL/GenBank/DDBJ whole genome shotgun (WGS) entry which is preliminary data.</text>
</comment>
<feature type="domain" description="T-SNARE coiled-coil homology" evidence="11">
    <location>
        <begin position="140"/>
        <end position="202"/>
    </location>
</feature>
<dbReference type="PROSITE" id="PS50192">
    <property type="entry name" value="T_SNARE"/>
    <property type="match status" value="1"/>
</dbReference>
<keyword evidence="4 10" id="KW-0812">Transmembrane</keyword>
<dbReference type="EMBL" id="ATCN01000130">
    <property type="protein sequence ID" value="EPR79746.1"/>
    <property type="molecule type" value="Genomic_DNA"/>
</dbReference>
<evidence type="ECO:0000256" key="5">
    <source>
        <dbReference type="ARBA" id="ARBA00022927"/>
    </source>
</evidence>
<keyword evidence="6 10" id="KW-1133">Transmembrane helix</keyword>
<keyword evidence="7 9" id="KW-0175">Coiled coil</keyword>
<evidence type="ECO:0000256" key="6">
    <source>
        <dbReference type="ARBA" id="ARBA00022989"/>
    </source>
</evidence>
<evidence type="ECO:0000313" key="12">
    <source>
        <dbReference type="EMBL" id="EPR79746.1"/>
    </source>
</evidence>
<gene>
    <name evidence="12" type="ORF">SLOPH_1829</name>
</gene>
<evidence type="ECO:0000256" key="3">
    <source>
        <dbReference type="ARBA" id="ARBA00022448"/>
    </source>
</evidence>
<comment type="subcellular location">
    <subcellularLocation>
        <location evidence="1">Membrane</location>
        <topology evidence="1">Single-pass type IV membrane protein</topology>
    </subcellularLocation>
</comment>
<keyword evidence="5" id="KW-0653">Protein transport</keyword>
<protein>
    <recommendedName>
        <fullName evidence="11">t-SNARE coiled-coil homology domain-containing protein</fullName>
    </recommendedName>
</protein>
<accession>S7WA68</accession>
<sequence>MNITDEFYRISGVDKIKYIREDTFYDTIIKDIENINRNINVMCYNKLISIEDELEKMTKEINDLFSSIGVENELKDHFNGIKFIIFKRLGNVTKRLEDRKLEFINKNVELEPEYSKDNFLDFDDAKNVVEDQYDQEMKVYEQEIKMRDEYEQARKSISEIKNIQKIITVNLMEQGEQIENIIKKNKNIKKNVDGTVDELKKIKDKRRRSRRMLFILQLCVIFILLFLHFFYCK</sequence>
<dbReference type="OrthoDB" id="2189922at2759"/>
<evidence type="ECO:0000256" key="7">
    <source>
        <dbReference type="ARBA" id="ARBA00023054"/>
    </source>
</evidence>
<name>S7WA68_SPRLO</name>
<keyword evidence="13" id="KW-1185">Reference proteome</keyword>
<evidence type="ECO:0000256" key="1">
    <source>
        <dbReference type="ARBA" id="ARBA00004211"/>
    </source>
</evidence>
<dbReference type="STRING" id="1358809.S7WA68"/>
<evidence type="ECO:0000313" key="13">
    <source>
        <dbReference type="Proteomes" id="UP000014978"/>
    </source>
</evidence>
<dbReference type="PANTHER" id="PTHR15959">
    <property type="entry name" value="SYNTAXIN-18"/>
    <property type="match status" value="1"/>
</dbReference>
<feature type="transmembrane region" description="Helical" evidence="10">
    <location>
        <begin position="212"/>
        <end position="231"/>
    </location>
</feature>
<dbReference type="GO" id="GO:0015031">
    <property type="term" value="P:protein transport"/>
    <property type="evidence" value="ECO:0007669"/>
    <property type="project" value="UniProtKB-KW"/>
</dbReference>
<evidence type="ECO:0000256" key="2">
    <source>
        <dbReference type="ARBA" id="ARBA00009063"/>
    </source>
</evidence>
<keyword evidence="8 10" id="KW-0472">Membrane</keyword>
<evidence type="ECO:0000256" key="8">
    <source>
        <dbReference type="ARBA" id="ARBA00023136"/>
    </source>
</evidence>
<evidence type="ECO:0000259" key="11">
    <source>
        <dbReference type="PROSITE" id="PS50192"/>
    </source>
</evidence>
<evidence type="ECO:0000256" key="10">
    <source>
        <dbReference type="SAM" id="Phobius"/>
    </source>
</evidence>
<reference evidence="13" key="1">
    <citation type="journal article" date="2013" name="PLoS Genet.">
        <title>The genome of Spraguea lophii and the basis of host-microsporidian interactions.</title>
        <authorList>
            <person name="Campbell S.E."/>
            <person name="Williams T.A."/>
            <person name="Yousuf A."/>
            <person name="Soanes D.M."/>
            <person name="Paszkiewicz K.H."/>
            <person name="Williams B.A.P."/>
        </authorList>
    </citation>
    <scope>NUCLEOTIDE SEQUENCE [LARGE SCALE GENOMIC DNA]</scope>
    <source>
        <strain evidence="13">42_110</strain>
    </source>
</reference>
<dbReference type="GO" id="GO:0006890">
    <property type="term" value="P:retrograde vesicle-mediated transport, Golgi to endoplasmic reticulum"/>
    <property type="evidence" value="ECO:0007669"/>
    <property type="project" value="TreeGrafter"/>
</dbReference>
<organism evidence="12 13">
    <name type="scientific">Spraguea lophii (strain 42_110)</name>
    <name type="common">Microsporidian parasite</name>
    <dbReference type="NCBI Taxonomy" id="1358809"/>
    <lineage>
        <taxon>Eukaryota</taxon>
        <taxon>Fungi</taxon>
        <taxon>Fungi incertae sedis</taxon>
        <taxon>Microsporidia</taxon>
        <taxon>Spragueidae</taxon>
        <taxon>Spraguea</taxon>
    </lineage>
</organism>
<dbReference type="InParanoid" id="S7WA68"/>